<dbReference type="WBParaSite" id="HCON_00080690-00001">
    <property type="protein sequence ID" value="HCON_00080690-00001"/>
    <property type="gene ID" value="HCON_00080690"/>
</dbReference>
<evidence type="ECO:0000256" key="2">
    <source>
        <dbReference type="ARBA" id="ARBA00022829"/>
    </source>
</evidence>
<dbReference type="OMA" id="DEPMPFI"/>
<accession>A0A7I4YE17</accession>
<sequence length="308" mass="34888">MSEGVTKNDLAAFFGTKTWNSEQDSLFKTLTDQNIKGMTRDYYAKTNQSLVRKIRRLEDELSQNRKVVEELRNENAMLKKRLAESEDLGSPGIIEALVDERIKKKIDRLNFISRRAIAVLNRSASELKNVFEDFGVELLPEANGLFEGVCDKRLKLLSDTKPPLAPVSESPPLVIRQETICERVANRENDIETPVATHMAKRSRRSELFGRCDNVRIQGFDEDSSPQQCDDLSCPGRNVDSVATPLVLAKRTGLDTPAVERMETDTVRRKRTATLKIKTLAEPKLNCKLRRPGPNDEPHPFILLKNNN</sequence>
<keyword evidence="3" id="KW-0175">Coiled coil</keyword>
<evidence type="ECO:0000256" key="1">
    <source>
        <dbReference type="ARBA" id="ARBA00010845"/>
    </source>
</evidence>
<dbReference type="GO" id="GO:0000775">
    <property type="term" value="C:chromosome, centromeric region"/>
    <property type="evidence" value="ECO:0007669"/>
    <property type="project" value="InterPro"/>
</dbReference>
<dbReference type="OrthoDB" id="5821911at2759"/>
<dbReference type="GO" id="GO:0045132">
    <property type="term" value="P:meiotic chromosome segregation"/>
    <property type="evidence" value="ECO:0007669"/>
    <property type="project" value="InterPro"/>
</dbReference>
<dbReference type="Proteomes" id="UP000025227">
    <property type="component" value="Unplaced"/>
</dbReference>
<comment type="similarity">
    <text evidence="1">Belongs to the shugoshin family.</text>
</comment>
<proteinExistence type="inferred from homology"/>
<name>A0A7I4YE17_HAECO</name>
<evidence type="ECO:0000259" key="4">
    <source>
        <dbReference type="Pfam" id="PF07557"/>
    </source>
</evidence>
<dbReference type="AlphaFoldDB" id="A0A7I4YE17"/>
<dbReference type="GO" id="GO:0005634">
    <property type="term" value="C:nucleus"/>
    <property type="evidence" value="ECO:0007669"/>
    <property type="project" value="InterPro"/>
</dbReference>
<evidence type="ECO:0000313" key="6">
    <source>
        <dbReference type="WBParaSite" id="HCON_00080690-00001"/>
    </source>
</evidence>
<evidence type="ECO:0000256" key="3">
    <source>
        <dbReference type="SAM" id="Coils"/>
    </source>
</evidence>
<feature type="coiled-coil region" evidence="3">
    <location>
        <begin position="47"/>
        <end position="88"/>
    </location>
</feature>
<dbReference type="InterPro" id="IPR011515">
    <property type="entry name" value="Shugoshin_C"/>
</dbReference>
<feature type="domain" description="Shugoshin C-terminal" evidence="4">
    <location>
        <begin position="268"/>
        <end position="291"/>
    </location>
</feature>
<keyword evidence="2" id="KW-0159">Chromosome partition</keyword>
<evidence type="ECO:0000313" key="5">
    <source>
        <dbReference type="Proteomes" id="UP000025227"/>
    </source>
</evidence>
<organism evidence="5 6">
    <name type="scientific">Haemonchus contortus</name>
    <name type="common">Barber pole worm</name>
    <dbReference type="NCBI Taxonomy" id="6289"/>
    <lineage>
        <taxon>Eukaryota</taxon>
        <taxon>Metazoa</taxon>
        <taxon>Ecdysozoa</taxon>
        <taxon>Nematoda</taxon>
        <taxon>Chromadorea</taxon>
        <taxon>Rhabditida</taxon>
        <taxon>Rhabditina</taxon>
        <taxon>Rhabditomorpha</taxon>
        <taxon>Strongyloidea</taxon>
        <taxon>Trichostrongylidae</taxon>
        <taxon>Haemonchus</taxon>
    </lineage>
</organism>
<reference evidence="6" key="1">
    <citation type="submission" date="2020-12" db="UniProtKB">
        <authorList>
            <consortium name="WormBaseParasite"/>
        </authorList>
    </citation>
    <scope>IDENTIFICATION</scope>
    <source>
        <strain evidence="6">MHco3</strain>
    </source>
</reference>
<protein>
    <submittedName>
        <fullName evidence="6">Shugoshin_C domain-containing protein</fullName>
    </submittedName>
</protein>
<dbReference type="Pfam" id="PF07557">
    <property type="entry name" value="Shugoshin_C"/>
    <property type="match status" value="1"/>
</dbReference>
<keyword evidence="5" id="KW-1185">Reference proteome</keyword>